<dbReference type="Gene3D" id="1.20.1740.10">
    <property type="entry name" value="Amino acid/polyamine transporter I"/>
    <property type="match status" value="1"/>
</dbReference>
<dbReference type="EMBL" id="LS483426">
    <property type="protein sequence ID" value="SQH24265.1"/>
    <property type="molecule type" value="Genomic_DNA"/>
</dbReference>
<keyword evidence="6 9" id="KW-0769">Symport</keyword>
<evidence type="ECO:0000256" key="9">
    <source>
        <dbReference type="RuleBase" id="RU363064"/>
    </source>
</evidence>
<comment type="similarity">
    <text evidence="2 9">Belongs to the alanine or glycine:cation symporter (AGCS) (TC 2.A.25) family.</text>
</comment>
<sequence length="472" mass="50203">MDLIAKLVTSINGILWDYILIYALVGIGLFFTIYLGAPQIMQFGAGFKSVLGGLFNKNKGEKDHQALSQFQALAVAISAQIGTGNVAGVATAITAGGAGAIFWMWVSAFFGMPTIFAEAILAQKYRIVSHGKYIGGPAFYITHGLSDKLGRGTARFLSGFFSIALIIALGFIGNAVQANSIASAVSSAFSIPPIAVGIVIAIAAGSIFIGGINRIANFAQLVVPFMAVIYIICAVIILFMFSNHIGSMVHDIFTAAFNPQAGLGGAAGIGVREAIRYGVARGLFSNEAGMGSTPHAHATANVAHPALQGMAAFISIFIDTFLVCSATALVILLTDAHTLGLKGAAVTQQAFISAFGGLGGGLLAICLTFFAFTTIIGWYYFGESNVRFLFKNKFLNVYRGLVLLAIVLGTLGRVDLVWDLSDMFNGFMVIPNLIALFLLRKEIKAVYADYLVQSKSGQGISYRYEYHEYHDK</sequence>
<proteinExistence type="inferred from homology"/>
<protein>
    <submittedName>
        <fullName evidence="10">Na+/alanine symporter</fullName>
    </submittedName>
</protein>
<feature type="transmembrane region" description="Helical" evidence="9">
    <location>
        <begin position="72"/>
        <end position="95"/>
    </location>
</feature>
<dbReference type="PROSITE" id="PS00873">
    <property type="entry name" value="NA_ALANINE_SYMP"/>
    <property type="match status" value="1"/>
</dbReference>
<feature type="transmembrane region" description="Helical" evidence="9">
    <location>
        <begin position="221"/>
        <end position="241"/>
    </location>
</feature>
<dbReference type="Pfam" id="PF01235">
    <property type="entry name" value="Na_Ala_symp"/>
    <property type="match status" value="1"/>
</dbReference>
<keyword evidence="9" id="KW-0997">Cell inner membrane</keyword>
<evidence type="ECO:0000313" key="11">
    <source>
        <dbReference type="Proteomes" id="UP000248598"/>
    </source>
</evidence>
<keyword evidence="7 9" id="KW-1133">Transmembrane helix</keyword>
<evidence type="ECO:0000256" key="1">
    <source>
        <dbReference type="ARBA" id="ARBA00004651"/>
    </source>
</evidence>
<dbReference type="PANTHER" id="PTHR30330:SF14">
    <property type="entry name" value="SODIUM_AMINO ACID (ALANINE) SYMPORTER"/>
    <property type="match status" value="1"/>
</dbReference>
<keyword evidence="8 9" id="KW-0472">Membrane</keyword>
<dbReference type="GO" id="GO:0005886">
    <property type="term" value="C:plasma membrane"/>
    <property type="evidence" value="ECO:0007669"/>
    <property type="project" value="UniProtKB-SubCell"/>
</dbReference>
<feature type="transmembrane region" description="Helical" evidence="9">
    <location>
        <begin position="423"/>
        <end position="439"/>
    </location>
</feature>
<feature type="transmembrane region" description="Helical" evidence="9">
    <location>
        <begin position="310"/>
        <end position="332"/>
    </location>
</feature>
<accession>A0AAX2J276</accession>
<gene>
    <name evidence="10" type="ORF">NCTC10529_00428</name>
</gene>
<feature type="transmembrane region" description="Helical" evidence="9">
    <location>
        <begin position="362"/>
        <end position="382"/>
    </location>
</feature>
<dbReference type="AlphaFoldDB" id="A0AAX2J276"/>
<dbReference type="GeneID" id="93261743"/>
<evidence type="ECO:0000256" key="7">
    <source>
        <dbReference type="ARBA" id="ARBA00022989"/>
    </source>
</evidence>
<keyword evidence="4" id="KW-1003">Cell membrane</keyword>
<dbReference type="Proteomes" id="UP000248598">
    <property type="component" value="Chromosome 1"/>
</dbReference>
<dbReference type="PANTHER" id="PTHR30330">
    <property type="entry name" value="AGSS FAMILY TRANSPORTER, SODIUM-ALANINE"/>
    <property type="match status" value="1"/>
</dbReference>
<evidence type="ECO:0000256" key="8">
    <source>
        <dbReference type="ARBA" id="ARBA00023136"/>
    </source>
</evidence>
<feature type="transmembrane region" description="Helical" evidence="9">
    <location>
        <begin position="15"/>
        <end position="37"/>
    </location>
</feature>
<feature type="transmembrane region" description="Helical" evidence="9">
    <location>
        <begin position="394"/>
        <end position="411"/>
    </location>
</feature>
<dbReference type="PRINTS" id="PR00175">
    <property type="entry name" value="NAALASMPORT"/>
</dbReference>
<evidence type="ECO:0000256" key="6">
    <source>
        <dbReference type="ARBA" id="ARBA00022847"/>
    </source>
</evidence>
<reference evidence="10 11" key="1">
    <citation type="submission" date="2018-06" db="EMBL/GenBank/DDBJ databases">
        <authorList>
            <consortium name="Pathogen Informatics"/>
            <person name="Doyle S."/>
        </authorList>
    </citation>
    <scope>NUCLEOTIDE SEQUENCE [LARGE SCALE GENOMIC DNA]</scope>
    <source>
        <strain evidence="10 11">NCTC10529</strain>
    </source>
</reference>
<comment type="subcellular location">
    <subcellularLocation>
        <location evidence="9">Cell inner membrane</location>
        <topology evidence="9">Multi-pass membrane protein</topology>
    </subcellularLocation>
    <subcellularLocation>
        <location evidence="1">Cell membrane</location>
        <topology evidence="1">Multi-pass membrane protein</topology>
    </subcellularLocation>
</comment>
<dbReference type="InterPro" id="IPR001463">
    <property type="entry name" value="Na/Ala_symport"/>
</dbReference>
<dbReference type="GO" id="GO:0005283">
    <property type="term" value="F:amino acid:sodium symporter activity"/>
    <property type="evidence" value="ECO:0007669"/>
    <property type="project" value="InterPro"/>
</dbReference>
<organism evidence="10 11">
    <name type="scientific">Kingella kingae</name>
    <dbReference type="NCBI Taxonomy" id="504"/>
    <lineage>
        <taxon>Bacteria</taxon>
        <taxon>Pseudomonadati</taxon>
        <taxon>Pseudomonadota</taxon>
        <taxon>Betaproteobacteria</taxon>
        <taxon>Neisseriales</taxon>
        <taxon>Neisseriaceae</taxon>
        <taxon>Kingella</taxon>
    </lineage>
</organism>
<evidence type="ECO:0000256" key="2">
    <source>
        <dbReference type="ARBA" id="ARBA00009261"/>
    </source>
</evidence>
<evidence type="ECO:0000256" key="5">
    <source>
        <dbReference type="ARBA" id="ARBA00022692"/>
    </source>
</evidence>
<name>A0AAX2J276_KINKI</name>
<keyword evidence="5 9" id="KW-0812">Transmembrane</keyword>
<evidence type="ECO:0000313" key="10">
    <source>
        <dbReference type="EMBL" id="SQH24265.1"/>
    </source>
</evidence>
<evidence type="ECO:0000256" key="4">
    <source>
        <dbReference type="ARBA" id="ARBA00022475"/>
    </source>
</evidence>
<feature type="transmembrane region" description="Helical" evidence="9">
    <location>
        <begin position="101"/>
        <end position="122"/>
    </location>
</feature>
<evidence type="ECO:0000256" key="3">
    <source>
        <dbReference type="ARBA" id="ARBA00022448"/>
    </source>
</evidence>
<feature type="transmembrane region" description="Helical" evidence="9">
    <location>
        <begin position="188"/>
        <end position="209"/>
    </location>
</feature>
<dbReference type="RefSeq" id="WP_003788172.1">
    <property type="nucleotide sequence ID" value="NZ_CP091518.1"/>
</dbReference>
<dbReference type="FunFam" id="1.20.1740.10:FF:000004">
    <property type="entry name" value="Sodium:alanine symporter family protein"/>
    <property type="match status" value="1"/>
</dbReference>
<feature type="transmembrane region" description="Helical" evidence="9">
    <location>
        <begin position="156"/>
        <end position="176"/>
    </location>
</feature>
<keyword evidence="3 9" id="KW-0813">Transport</keyword>
<dbReference type="NCBIfam" id="TIGR00835">
    <property type="entry name" value="agcS"/>
    <property type="match status" value="1"/>
</dbReference>